<proteinExistence type="predicted"/>
<keyword evidence="1" id="KW-0732">Signal</keyword>
<keyword evidence="3" id="KW-1185">Reference proteome</keyword>
<gene>
    <name evidence="2" type="ORF">AQ619_01095</name>
</gene>
<name>A0A0P0NVK6_9CAUL</name>
<sequence>MRRALTLLPLILASALMVLPAPALANSGKKEEKGPAVTYFALQPLTAVALRRDGRRGVLTLEAGIEAKDPKVMERAQQSQPRLRAAFAQVLMTYAAGMRRGDPPDVDYLSREMQKTADRVLGKPGARVLIGSALMN</sequence>
<organism evidence="2 3">
    <name type="scientific">Caulobacter henricii</name>
    <dbReference type="NCBI Taxonomy" id="69395"/>
    <lineage>
        <taxon>Bacteria</taxon>
        <taxon>Pseudomonadati</taxon>
        <taxon>Pseudomonadota</taxon>
        <taxon>Alphaproteobacteria</taxon>
        <taxon>Caulobacterales</taxon>
        <taxon>Caulobacteraceae</taxon>
        <taxon>Caulobacter</taxon>
    </lineage>
</organism>
<evidence type="ECO:0000256" key="1">
    <source>
        <dbReference type="SAM" id="SignalP"/>
    </source>
</evidence>
<reference evidence="2 3" key="1">
    <citation type="submission" date="2015-10" db="EMBL/GenBank/DDBJ databases">
        <title>Conservation of the essential genome among Caulobacter and Brevundimonas species.</title>
        <authorList>
            <person name="Scott D."/>
            <person name="Ely B."/>
        </authorList>
    </citation>
    <scope>NUCLEOTIDE SEQUENCE [LARGE SCALE GENOMIC DNA]</scope>
    <source>
        <strain evidence="2 3">CB4</strain>
    </source>
</reference>
<dbReference type="RefSeq" id="WP_062143044.1">
    <property type="nucleotide sequence ID" value="NZ_CP013002.1"/>
</dbReference>
<dbReference type="AlphaFoldDB" id="A0A0P0NVK6"/>
<dbReference type="STRING" id="69395.AQ619_01095"/>
<feature type="chain" id="PRO_5006052397" description="Tat pathway signal protein" evidence="1">
    <location>
        <begin position="26"/>
        <end position="136"/>
    </location>
</feature>
<dbReference type="KEGG" id="chq:AQ619_01095"/>
<protein>
    <recommendedName>
        <fullName evidence="4">Tat pathway signal protein</fullName>
    </recommendedName>
</protein>
<dbReference type="Proteomes" id="UP000056905">
    <property type="component" value="Chromosome"/>
</dbReference>
<evidence type="ECO:0000313" key="3">
    <source>
        <dbReference type="Proteomes" id="UP000056905"/>
    </source>
</evidence>
<dbReference type="OrthoDB" id="7173442at2"/>
<feature type="signal peptide" evidence="1">
    <location>
        <begin position="1"/>
        <end position="25"/>
    </location>
</feature>
<accession>A0A0P0NVK6</accession>
<evidence type="ECO:0000313" key="2">
    <source>
        <dbReference type="EMBL" id="ALL12065.1"/>
    </source>
</evidence>
<evidence type="ECO:0008006" key="4">
    <source>
        <dbReference type="Google" id="ProtNLM"/>
    </source>
</evidence>
<dbReference type="EMBL" id="CP013002">
    <property type="protein sequence ID" value="ALL12065.1"/>
    <property type="molecule type" value="Genomic_DNA"/>
</dbReference>